<evidence type="ECO:0008006" key="4">
    <source>
        <dbReference type="Google" id="ProtNLM"/>
    </source>
</evidence>
<dbReference type="Proteomes" id="UP000318582">
    <property type="component" value="Unassembled WGS sequence"/>
</dbReference>
<gene>
    <name evidence="2" type="ORF">PhCBS80983_g05366</name>
</gene>
<evidence type="ECO:0000313" key="3">
    <source>
        <dbReference type="Proteomes" id="UP000318582"/>
    </source>
</evidence>
<keyword evidence="3" id="KW-1185">Reference proteome</keyword>
<protein>
    <recommendedName>
        <fullName evidence="4">Phytanoyl-CoA dioxygenase</fullName>
    </recommendedName>
</protein>
<feature type="region of interest" description="Disordered" evidence="1">
    <location>
        <begin position="1"/>
        <end position="53"/>
    </location>
</feature>
<evidence type="ECO:0000256" key="1">
    <source>
        <dbReference type="SAM" id="MobiDB-lite"/>
    </source>
</evidence>
<name>A0A507DVR3_9FUNG</name>
<dbReference type="Gene3D" id="2.60.120.620">
    <property type="entry name" value="q2cbj1_9rhob like domain"/>
    <property type="match status" value="1"/>
</dbReference>
<feature type="region of interest" description="Disordered" evidence="1">
    <location>
        <begin position="112"/>
        <end position="148"/>
    </location>
</feature>
<organism evidence="2 3">
    <name type="scientific">Powellomyces hirtus</name>
    <dbReference type="NCBI Taxonomy" id="109895"/>
    <lineage>
        <taxon>Eukaryota</taxon>
        <taxon>Fungi</taxon>
        <taxon>Fungi incertae sedis</taxon>
        <taxon>Chytridiomycota</taxon>
        <taxon>Chytridiomycota incertae sedis</taxon>
        <taxon>Chytridiomycetes</taxon>
        <taxon>Spizellomycetales</taxon>
        <taxon>Powellomycetaceae</taxon>
        <taxon>Powellomyces</taxon>
    </lineage>
</organism>
<dbReference type="PANTHER" id="PTHR40128:SF1">
    <property type="entry name" value="PHYTANOYL-COA HYDROXYLASE"/>
    <property type="match status" value="1"/>
</dbReference>
<dbReference type="STRING" id="109895.A0A507DVR3"/>
<proteinExistence type="predicted"/>
<dbReference type="AlphaFoldDB" id="A0A507DVR3"/>
<reference evidence="2 3" key="1">
    <citation type="journal article" date="2019" name="Sci. Rep.">
        <title>Comparative genomics of chytrid fungi reveal insights into the obligate biotrophic and pathogenic lifestyle of Synchytrium endobioticum.</title>
        <authorList>
            <person name="van de Vossenberg B.T.L.H."/>
            <person name="Warris S."/>
            <person name="Nguyen H.D.T."/>
            <person name="van Gent-Pelzer M.P.E."/>
            <person name="Joly D.L."/>
            <person name="van de Geest H.C."/>
            <person name="Bonants P.J.M."/>
            <person name="Smith D.S."/>
            <person name="Levesque C.A."/>
            <person name="van der Lee T.A.J."/>
        </authorList>
    </citation>
    <scope>NUCLEOTIDE SEQUENCE [LARGE SCALE GENOMIC DNA]</scope>
    <source>
        <strain evidence="2 3">CBS 809.83</strain>
    </source>
</reference>
<dbReference type="EMBL" id="QEAQ01000112">
    <property type="protein sequence ID" value="TPX55382.1"/>
    <property type="molecule type" value="Genomic_DNA"/>
</dbReference>
<feature type="compositionally biased region" description="Basic and acidic residues" evidence="1">
    <location>
        <begin position="112"/>
        <end position="121"/>
    </location>
</feature>
<sequence length="339" mass="37638">MTEISKEGPRVNSQNNARSKKRLRQNDNCTRRKEARKEEEEEKDHGFPRTLRAGNGYITAGCLQPTPATATEATFRANFARDGYLLIRGHLPRRQVKAARAKIVEDMTERGFVEKGSDDTKQGGQARISKPPEGCKEDAGDSPGLLQRQDLANSPTVRAVLEHPKLKDLLQILFGRIAAQRSKDSENDQANGVGQTAITPHPYKWLRSVPPGLNTGPHVDRVYFPNLQTIWIPLGDINTSLGSLVLVPGSHTSEAFSNFHATYGNSSVGKDGTQSGWCTDDVSQISTLFKIDENAMNWVTEDVRMGDVIVVDNRTLHMSATNVLDPPTWRISCDTRWFC</sequence>
<evidence type="ECO:0000313" key="2">
    <source>
        <dbReference type="EMBL" id="TPX55382.1"/>
    </source>
</evidence>
<dbReference type="SUPFAM" id="SSF51197">
    <property type="entry name" value="Clavaminate synthase-like"/>
    <property type="match status" value="1"/>
</dbReference>
<dbReference type="Pfam" id="PF05721">
    <property type="entry name" value="PhyH"/>
    <property type="match status" value="1"/>
</dbReference>
<comment type="caution">
    <text evidence="2">The sequence shown here is derived from an EMBL/GenBank/DDBJ whole genome shotgun (WGS) entry which is preliminary data.</text>
</comment>
<feature type="compositionally biased region" description="Basic and acidic residues" evidence="1">
    <location>
        <begin position="29"/>
        <end position="47"/>
    </location>
</feature>
<accession>A0A507DVR3</accession>
<dbReference type="PANTHER" id="PTHR40128">
    <property type="entry name" value="EXPRESSED PROTEIN"/>
    <property type="match status" value="1"/>
</dbReference>
<dbReference type="InterPro" id="IPR008775">
    <property type="entry name" value="Phytyl_CoA_dOase-like"/>
</dbReference>